<dbReference type="SMART" id="SM00822">
    <property type="entry name" value="PKS_KR"/>
    <property type="match status" value="1"/>
</dbReference>
<evidence type="ECO:0000313" key="4">
    <source>
        <dbReference type="Proteomes" id="UP001366166"/>
    </source>
</evidence>
<feature type="domain" description="Ketoreductase" evidence="2">
    <location>
        <begin position="2"/>
        <end position="251"/>
    </location>
</feature>
<dbReference type="KEGG" id="dmp:FAK_22590"/>
<dbReference type="InterPro" id="IPR036291">
    <property type="entry name" value="NAD(P)-bd_dom_sf"/>
</dbReference>
<dbReference type="Gene3D" id="3.40.50.720">
    <property type="entry name" value="NAD(P)-binding Rossmann-like Domain"/>
    <property type="match status" value="1"/>
</dbReference>
<keyword evidence="4" id="KW-1185">Reference proteome</keyword>
<dbReference type="Pfam" id="PF01370">
    <property type="entry name" value="Epimerase"/>
    <property type="match status" value="1"/>
</dbReference>
<evidence type="ECO:0000313" key="3">
    <source>
        <dbReference type="EMBL" id="BEQ15193.1"/>
    </source>
</evidence>
<evidence type="ECO:0000256" key="1">
    <source>
        <dbReference type="ARBA" id="ARBA00007637"/>
    </source>
</evidence>
<gene>
    <name evidence="3" type="ORF">FAK_22590</name>
</gene>
<dbReference type="Gene3D" id="3.90.25.10">
    <property type="entry name" value="UDP-galactose 4-epimerase, domain 1"/>
    <property type="match status" value="1"/>
</dbReference>
<reference evidence="4" key="1">
    <citation type="journal article" date="2023" name="Arch. Microbiol.">
        <title>Desulfoferula mesophilus gen. nov. sp. nov., a mesophilic sulfate-reducing bacterium isolated from a brackish lake sediment.</title>
        <authorList>
            <person name="Watanabe T."/>
            <person name="Yabe T."/>
            <person name="Tsuji J.M."/>
            <person name="Fukui M."/>
        </authorList>
    </citation>
    <scope>NUCLEOTIDE SEQUENCE [LARGE SCALE GENOMIC DNA]</scope>
    <source>
        <strain evidence="4">12FAK</strain>
    </source>
</reference>
<dbReference type="InterPro" id="IPR001509">
    <property type="entry name" value="Epimerase_deHydtase"/>
</dbReference>
<dbReference type="Proteomes" id="UP001366166">
    <property type="component" value="Chromosome"/>
</dbReference>
<sequence length="319" mass="34247">MSTYLITGGAGFIGSHLAQALTAQGHKVRVLDNLSSGSLRNLQAARRGPGEFSFVEGDIRDPQACREAVEGVDYVLHQAAKSRVQCSLDDPLLTHEVNATGSLNLLWAAKGAGVKRVVAASSSSIYGDVEPITTAKSESLPLNPVSPYAVSKVGMEQYCKVFYQVYGLETVCLRYFNVFGPRQDPQAAYAAVVPRFLFALHAGQAPTVFGDGRQSRDFTYVDNVVAANLAACASPVAPGLALNVGAGMSHSLLDLLRVLRELLGSEVKPVFAPARIGEVRHSLASLELSRKVLGYDPKVGFRQGLARLVELTRQGRYQD</sequence>
<protein>
    <submittedName>
        <fullName evidence="3">GDP-mannose 4,6-dehydratase</fullName>
    </submittedName>
</protein>
<dbReference type="AlphaFoldDB" id="A0AAU9EZS3"/>
<dbReference type="RefSeq" id="WP_338599268.1">
    <property type="nucleotide sequence ID" value="NZ_AP028679.1"/>
</dbReference>
<proteinExistence type="inferred from homology"/>
<dbReference type="CDD" id="cd05256">
    <property type="entry name" value="UDP_AE_SDR_e"/>
    <property type="match status" value="1"/>
</dbReference>
<comment type="similarity">
    <text evidence="1">Belongs to the NAD(P)-dependent epimerase/dehydratase family.</text>
</comment>
<organism evidence="3 4">
    <name type="scientific">Desulfoferula mesophila</name>
    <dbReference type="NCBI Taxonomy" id="3058419"/>
    <lineage>
        <taxon>Bacteria</taxon>
        <taxon>Pseudomonadati</taxon>
        <taxon>Thermodesulfobacteriota</taxon>
        <taxon>Desulfarculia</taxon>
        <taxon>Desulfarculales</taxon>
        <taxon>Desulfarculaceae</taxon>
        <taxon>Desulfoferula</taxon>
    </lineage>
</organism>
<accession>A0AAU9EZS3</accession>
<name>A0AAU9EZS3_9BACT</name>
<evidence type="ECO:0000259" key="2">
    <source>
        <dbReference type="SMART" id="SM00822"/>
    </source>
</evidence>
<dbReference type="EMBL" id="AP028679">
    <property type="protein sequence ID" value="BEQ15193.1"/>
    <property type="molecule type" value="Genomic_DNA"/>
</dbReference>
<dbReference type="SUPFAM" id="SSF51735">
    <property type="entry name" value="NAD(P)-binding Rossmann-fold domains"/>
    <property type="match status" value="1"/>
</dbReference>
<dbReference type="InterPro" id="IPR057326">
    <property type="entry name" value="KR_dom"/>
</dbReference>
<dbReference type="PANTHER" id="PTHR43000">
    <property type="entry name" value="DTDP-D-GLUCOSE 4,6-DEHYDRATASE-RELATED"/>
    <property type="match status" value="1"/>
</dbReference>